<evidence type="ECO:0000256" key="3">
    <source>
        <dbReference type="ARBA" id="ARBA00023242"/>
    </source>
</evidence>
<evidence type="ECO:0000313" key="6">
    <source>
        <dbReference type="Proteomes" id="UP001418222"/>
    </source>
</evidence>
<reference evidence="5 6" key="1">
    <citation type="journal article" date="2022" name="Nat. Plants">
        <title>Genomes of leafy and leafless Platanthera orchids illuminate the evolution of mycoheterotrophy.</title>
        <authorList>
            <person name="Li M.H."/>
            <person name="Liu K.W."/>
            <person name="Li Z."/>
            <person name="Lu H.C."/>
            <person name="Ye Q.L."/>
            <person name="Zhang D."/>
            <person name="Wang J.Y."/>
            <person name="Li Y.F."/>
            <person name="Zhong Z.M."/>
            <person name="Liu X."/>
            <person name="Yu X."/>
            <person name="Liu D.K."/>
            <person name="Tu X.D."/>
            <person name="Liu B."/>
            <person name="Hao Y."/>
            <person name="Liao X.Y."/>
            <person name="Jiang Y.T."/>
            <person name="Sun W.H."/>
            <person name="Chen J."/>
            <person name="Chen Y.Q."/>
            <person name="Ai Y."/>
            <person name="Zhai J.W."/>
            <person name="Wu S.S."/>
            <person name="Zhou Z."/>
            <person name="Hsiao Y.Y."/>
            <person name="Wu W.L."/>
            <person name="Chen Y.Y."/>
            <person name="Lin Y.F."/>
            <person name="Hsu J.L."/>
            <person name="Li C.Y."/>
            <person name="Wang Z.W."/>
            <person name="Zhao X."/>
            <person name="Zhong W.Y."/>
            <person name="Ma X.K."/>
            <person name="Ma L."/>
            <person name="Huang J."/>
            <person name="Chen G.Z."/>
            <person name="Huang M.Z."/>
            <person name="Huang L."/>
            <person name="Peng D.H."/>
            <person name="Luo Y.B."/>
            <person name="Zou S.Q."/>
            <person name="Chen S.P."/>
            <person name="Lan S."/>
            <person name="Tsai W.C."/>
            <person name="Van de Peer Y."/>
            <person name="Liu Z.J."/>
        </authorList>
    </citation>
    <scope>NUCLEOTIDE SEQUENCE [LARGE SCALE GENOMIC DNA]</scope>
    <source>
        <strain evidence="5">Lor287</strain>
    </source>
</reference>
<feature type="domain" description="G-patch" evidence="4">
    <location>
        <begin position="409"/>
        <end position="455"/>
    </location>
</feature>
<dbReference type="AlphaFoldDB" id="A0AAP0G9L5"/>
<dbReference type="CDD" id="cd16074">
    <property type="entry name" value="OCRE"/>
    <property type="match status" value="1"/>
</dbReference>
<dbReference type="PROSITE" id="PS50174">
    <property type="entry name" value="G_PATCH"/>
    <property type="match status" value="1"/>
</dbReference>
<dbReference type="InterPro" id="IPR000467">
    <property type="entry name" value="G_patch_dom"/>
</dbReference>
<keyword evidence="2" id="KW-0694">RNA-binding</keyword>
<dbReference type="PANTHER" id="PTHR13948:SF38">
    <property type="entry name" value="D111_G-PATCH DOMAIN-CONTAINING PROTEIN"/>
    <property type="match status" value="1"/>
</dbReference>
<dbReference type="InterPro" id="IPR041591">
    <property type="entry name" value="OCRE"/>
</dbReference>
<dbReference type="GO" id="GO:0000398">
    <property type="term" value="P:mRNA splicing, via spliceosome"/>
    <property type="evidence" value="ECO:0007669"/>
    <property type="project" value="TreeGrafter"/>
</dbReference>
<proteinExistence type="predicted"/>
<gene>
    <name evidence="5" type="ORF">KSP39_PZI006801</name>
</gene>
<organism evidence="5 6">
    <name type="scientific">Platanthera zijinensis</name>
    <dbReference type="NCBI Taxonomy" id="2320716"/>
    <lineage>
        <taxon>Eukaryota</taxon>
        <taxon>Viridiplantae</taxon>
        <taxon>Streptophyta</taxon>
        <taxon>Embryophyta</taxon>
        <taxon>Tracheophyta</taxon>
        <taxon>Spermatophyta</taxon>
        <taxon>Magnoliopsida</taxon>
        <taxon>Liliopsida</taxon>
        <taxon>Asparagales</taxon>
        <taxon>Orchidaceae</taxon>
        <taxon>Orchidoideae</taxon>
        <taxon>Orchideae</taxon>
        <taxon>Orchidinae</taxon>
        <taxon>Platanthera</taxon>
    </lineage>
</organism>
<comment type="caution">
    <text evidence="5">The sequence shown here is derived from an EMBL/GenBank/DDBJ whole genome shotgun (WGS) entry which is preliminary data.</text>
</comment>
<dbReference type="Pfam" id="PF01585">
    <property type="entry name" value="G-patch"/>
    <property type="match status" value="1"/>
</dbReference>
<keyword evidence="6" id="KW-1185">Reference proteome</keyword>
<dbReference type="Proteomes" id="UP001418222">
    <property type="component" value="Unassembled WGS sequence"/>
</dbReference>
<comment type="subcellular location">
    <subcellularLocation>
        <location evidence="1">Nucleus</location>
    </subcellularLocation>
</comment>
<dbReference type="GO" id="GO:0003723">
    <property type="term" value="F:RNA binding"/>
    <property type="evidence" value="ECO:0007669"/>
    <property type="project" value="UniProtKB-KW"/>
</dbReference>
<evidence type="ECO:0000259" key="4">
    <source>
        <dbReference type="PROSITE" id="PS50174"/>
    </source>
</evidence>
<dbReference type="SMART" id="SM00443">
    <property type="entry name" value="G_patch"/>
    <property type="match status" value="1"/>
</dbReference>
<evidence type="ECO:0000256" key="2">
    <source>
        <dbReference type="ARBA" id="ARBA00022884"/>
    </source>
</evidence>
<keyword evidence="3" id="KW-0539">Nucleus</keyword>
<accession>A0AAP0G9L5</accession>
<evidence type="ECO:0000256" key="1">
    <source>
        <dbReference type="ARBA" id="ARBA00004123"/>
    </source>
</evidence>
<sequence>MAGMEETDDSEKTQAVEEDCLFVWHEESKLYFHASTGFYHDPYAGWYYSCSDGLYYTFENGTYVPLTYNKEEKCAVPKCTSSLSSETAQDYSCFPQHSPNDGTTSEPPPSQWIEETLIDLYLSGYNSTEVAPDSLTVSPENEQSYWVQCRGLTDHLDSDELPVYPNGTENQQSDEWDPTIEQKMDVLTDIISSNEEEKWQAQYGQVTQIADEEFPPFSAVDLWDWEMVMETTKKNHVARLIGRLSKRSSKPHPSVSAISGLLKTATVREVHLNLVRVASGIVYRLRSPNIKYLVSLSAYDSSNPTKDWDFPDIFASDHEYGGVLHDQDRSLDWVDHTTSSTTINELPCMDKKKSNSTYRDRAAERRALHGGFGIGPGQKNVLDRNCGSAEPEISEEEALYEATNASFGPGSYARKILQSMGWKNGESLGSSNKGILEPLCPVGNKGYAGLGWNTARGL</sequence>
<dbReference type="EMBL" id="JBBWWQ010000005">
    <property type="protein sequence ID" value="KAK8946774.1"/>
    <property type="molecule type" value="Genomic_DNA"/>
</dbReference>
<dbReference type="Pfam" id="PF17780">
    <property type="entry name" value="OCRE"/>
    <property type="match status" value="1"/>
</dbReference>
<name>A0AAP0G9L5_9ASPA</name>
<protein>
    <recommendedName>
        <fullName evidence="4">G-patch domain-containing protein</fullName>
    </recommendedName>
</protein>
<dbReference type="GO" id="GO:0005634">
    <property type="term" value="C:nucleus"/>
    <property type="evidence" value="ECO:0007669"/>
    <property type="project" value="UniProtKB-SubCell"/>
</dbReference>
<dbReference type="PANTHER" id="PTHR13948">
    <property type="entry name" value="RNA-BINDING PROTEIN"/>
    <property type="match status" value="1"/>
</dbReference>
<evidence type="ECO:0000313" key="5">
    <source>
        <dbReference type="EMBL" id="KAK8946774.1"/>
    </source>
</evidence>